<name>A0A814RJU7_ADIRI</name>
<reference evidence="3" key="1">
    <citation type="submission" date="2021-02" db="EMBL/GenBank/DDBJ databases">
        <authorList>
            <person name="Nowell W R."/>
        </authorList>
    </citation>
    <scope>NUCLEOTIDE SEQUENCE</scope>
</reference>
<dbReference type="PANTHER" id="PTHR46580">
    <property type="entry name" value="SENSOR KINASE-RELATED"/>
    <property type="match status" value="1"/>
</dbReference>
<dbReference type="PANTHER" id="PTHR46580:SF4">
    <property type="entry name" value="ATP_GTP-BINDING PROTEIN"/>
    <property type="match status" value="1"/>
</dbReference>
<dbReference type="Gene3D" id="2.130.10.130">
    <property type="entry name" value="Integrin alpha, N-terminal"/>
    <property type="match status" value="3"/>
</dbReference>
<organism evidence="3 4">
    <name type="scientific">Adineta ricciae</name>
    <name type="common">Rotifer</name>
    <dbReference type="NCBI Taxonomy" id="249248"/>
    <lineage>
        <taxon>Eukaryota</taxon>
        <taxon>Metazoa</taxon>
        <taxon>Spiralia</taxon>
        <taxon>Gnathifera</taxon>
        <taxon>Rotifera</taxon>
        <taxon>Eurotatoria</taxon>
        <taxon>Bdelloidea</taxon>
        <taxon>Adinetida</taxon>
        <taxon>Adinetidae</taxon>
        <taxon>Adineta</taxon>
    </lineage>
</organism>
<dbReference type="InterPro" id="IPR028994">
    <property type="entry name" value="Integrin_alpha_N"/>
</dbReference>
<feature type="transmembrane region" description="Helical" evidence="2">
    <location>
        <begin position="12"/>
        <end position="32"/>
    </location>
</feature>
<keyword evidence="1" id="KW-0732">Signal</keyword>
<protein>
    <submittedName>
        <fullName evidence="3">Uncharacterized protein</fullName>
    </submittedName>
</protein>
<gene>
    <name evidence="3" type="ORF">XAT740_LOCUS20101</name>
</gene>
<keyword evidence="2" id="KW-1133">Transmembrane helix</keyword>
<dbReference type="Pfam" id="PF13517">
    <property type="entry name" value="FG-GAP_3"/>
    <property type="match status" value="3"/>
</dbReference>
<sequence>MNRINLNISHMALIFISSWIYLSTYSIVALYADEFEENSLDFSPLSNEDGFIDNLGSLWENTCPPDAVSYTELSHTVIENRLEGNLCEIRFSPEIMTYCDDTLLIGESTILKLIISIQISFYDQFDNILVDNFGNLIQYMSHPHELGHLINIFHTDFSFYYAKCLLNLQSNSNFDLNNLFFHFSPSSIGNTTGIINGPTIFTVGLDPNIYTVSIKCPSDATCMWMLDRKVIFTSPNTNITLAFNENDVGNRTLFYVKFIKNKCTILASLLLHLLPKLTTLSSTALTTLMTTIETKEVQCRQPCSYIFLPPDVYETDDDLYSLIVIDLNGDNRPDIVAVGHYSNVVYVSLNEKNGTFPLFTNYSLTDTPRSLVVIDVNNDDASDIVIITDDKINGGGGGINILLNLGNGSFFPPSNYQLEFSPWLLSVKDLNDDNVPDIVLGGISNNHIEILLNLGNGTFIPSTNHSLNNEPTSLVIMDLNNDTAPDIAVASKNCNCVEIFLNLRNGTFFHSAKYVVTSPKILAIKDLNSDGAPDIITATNYNHKKFDGSIDILLNLGNGTFLNSSNYLLKHGPTSLVVVDVNNDTSPDIVSASDDDYGYVDILLNLGNGTFLLHASYPIGADPISLTVVDANGDNAPDIIFGNYDHYFFYVLFNSGDNTYLLHSIYYIGTYPEEVVAVDINGDNKVDIICLAWRSSKLFVLLHC</sequence>
<evidence type="ECO:0000313" key="3">
    <source>
        <dbReference type="EMBL" id="CAF1134890.1"/>
    </source>
</evidence>
<dbReference type="EMBL" id="CAJNOR010001392">
    <property type="protein sequence ID" value="CAF1134890.1"/>
    <property type="molecule type" value="Genomic_DNA"/>
</dbReference>
<comment type="caution">
    <text evidence="3">The sequence shown here is derived from an EMBL/GenBank/DDBJ whole genome shotgun (WGS) entry which is preliminary data.</text>
</comment>
<dbReference type="Proteomes" id="UP000663828">
    <property type="component" value="Unassembled WGS sequence"/>
</dbReference>
<keyword evidence="4" id="KW-1185">Reference proteome</keyword>
<dbReference type="AlphaFoldDB" id="A0A814RJU7"/>
<keyword evidence="2" id="KW-0812">Transmembrane</keyword>
<accession>A0A814RJU7</accession>
<evidence type="ECO:0000256" key="1">
    <source>
        <dbReference type="ARBA" id="ARBA00022729"/>
    </source>
</evidence>
<keyword evidence="2" id="KW-0472">Membrane</keyword>
<dbReference type="InterPro" id="IPR013517">
    <property type="entry name" value="FG-GAP"/>
</dbReference>
<proteinExistence type="predicted"/>
<evidence type="ECO:0000313" key="4">
    <source>
        <dbReference type="Proteomes" id="UP000663828"/>
    </source>
</evidence>
<dbReference type="SUPFAM" id="SSF69318">
    <property type="entry name" value="Integrin alpha N-terminal domain"/>
    <property type="match status" value="1"/>
</dbReference>
<evidence type="ECO:0000256" key="2">
    <source>
        <dbReference type="SAM" id="Phobius"/>
    </source>
</evidence>